<dbReference type="SMART" id="SM01209">
    <property type="entry name" value="GARS_A"/>
    <property type="match status" value="1"/>
</dbReference>
<dbReference type="GO" id="GO:0046872">
    <property type="term" value="F:metal ion binding"/>
    <property type="evidence" value="ECO:0007669"/>
    <property type="project" value="InterPro"/>
</dbReference>
<comment type="similarity">
    <text evidence="9 12">Belongs to the GARS family.</text>
</comment>
<dbReference type="InterPro" id="IPR037123">
    <property type="entry name" value="PRibGlycinamide_synth_C_sf"/>
</dbReference>
<dbReference type="InterPro" id="IPR020559">
    <property type="entry name" value="PRibGlycinamide_synth_CS"/>
</dbReference>
<dbReference type="HAMAP" id="MF_00138">
    <property type="entry name" value="GARS"/>
    <property type="match status" value="1"/>
</dbReference>
<comment type="catalytic activity">
    <reaction evidence="12">
        <text>5-phospho-beta-D-ribosylamine + glycine + ATP = N(1)-(5-phospho-beta-D-ribosyl)glycinamide + ADP + phosphate + H(+)</text>
        <dbReference type="Rhea" id="RHEA:17453"/>
        <dbReference type="ChEBI" id="CHEBI:15378"/>
        <dbReference type="ChEBI" id="CHEBI:30616"/>
        <dbReference type="ChEBI" id="CHEBI:43474"/>
        <dbReference type="ChEBI" id="CHEBI:57305"/>
        <dbReference type="ChEBI" id="CHEBI:58681"/>
        <dbReference type="ChEBI" id="CHEBI:143788"/>
        <dbReference type="ChEBI" id="CHEBI:456216"/>
        <dbReference type="EC" id="6.3.4.13"/>
    </reaction>
</comment>
<dbReference type="GO" id="GO:0005524">
    <property type="term" value="F:ATP binding"/>
    <property type="evidence" value="ECO:0007669"/>
    <property type="project" value="UniProtKB-UniRule"/>
</dbReference>
<dbReference type="AlphaFoldDB" id="A0A7Y9PEG7"/>
<evidence type="ECO:0000313" key="15">
    <source>
        <dbReference type="EMBL" id="NYF78427.1"/>
    </source>
</evidence>
<dbReference type="PANTHER" id="PTHR43472">
    <property type="entry name" value="PHOSPHORIBOSYLAMINE--GLYCINE LIGASE"/>
    <property type="match status" value="1"/>
</dbReference>
<dbReference type="SUPFAM" id="SSF51246">
    <property type="entry name" value="Rudiment single hybrid motif"/>
    <property type="match status" value="1"/>
</dbReference>
<evidence type="ECO:0000313" key="16">
    <source>
        <dbReference type="Proteomes" id="UP000589520"/>
    </source>
</evidence>
<dbReference type="InterPro" id="IPR011761">
    <property type="entry name" value="ATP-grasp"/>
</dbReference>
<organism evidence="15 16">
    <name type="scientific">Granulicella arctica</name>
    <dbReference type="NCBI Taxonomy" id="940613"/>
    <lineage>
        <taxon>Bacteria</taxon>
        <taxon>Pseudomonadati</taxon>
        <taxon>Acidobacteriota</taxon>
        <taxon>Terriglobia</taxon>
        <taxon>Terriglobales</taxon>
        <taxon>Acidobacteriaceae</taxon>
        <taxon>Granulicella</taxon>
    </lineage>
</organism>
<evidence type="ECO:0000256" key="10">
    <source>
        <dbReference type="ARBA" id="ARBA00042242"/>
    </source>
</evidence>
<evidence type="ECO:0000256" key="5">
    <source>
        <dbReference type="ARBA" id="ARBA00022598"/>
    </source>
</evidence>
<evidence type="ECO:0000256" key="9">
    <source>
        <dbReference type="ARBA" id="ARBA00038345"/>
    </source>
</evidence>
<evidence type="ECO:0000256" key="3">
    <source>
        <dbReference type="ARBA" id="ARBA00005174"/>
    </source>
</evidence>
<dbReference type="UniPathway" id="UPA00074">
    <property type="reaction ID" value="UER00125"/>
</dbReference>
<evidence type="ECO:0000259" key="14">
    <source>
        <dbReference type="PROSITE" id="PS50975"/>
    </source>
</evidence>
<dbReference type="Gene3D" id="3.30.1490.20">
    <property type="entry name" value="ATP-grasp fold, A domain"/>
    <property type="match status" value="1"/>
</dbReference>
<comment type="cofactor">
    <cofactor evidence="1">
        <name>Mn(2+)</name>
        <dbReference type="ChEBI" id="CHEBI:29035"/>
    </cofactor>
</comment>
<dbReference type="InterPro" id="IPR020560">
    <property type="entry name" value="PRibGlycinamide_synth_C-dom"/>
</dbReference>
<dbReference type="Gene3D" id="3.90.600.10">
    <property type="entry name" value="Phosphoribosylglycinamide synthetase, C-terminal domain"/>
    <property type="match status" value="1"/>
</dbReference>
<keyword evidence="5 12" id="KW-0436">Ligase</keyword>
<dbReference type="EMBL" id="JACCCW010000001">
    <property type="protein sequence ID" value="NYF78427.1"/>
    <property type="molecule type" value="Genomic_DNA"/>
</dbReference>
<dbReference type="GO" id="GO:0009113">
    <property type="term" value="P:purine nucleobase biosynthetic process"/>
    <property type="evidence" value="ECO:0007669"/>
    <property type="project" value="InterPro"/>
</dbReference>
<gene>
    <name evidence="12" type="primary">purD</name>
    <name evidence="15" type="ORF">HDF17_000714</name>
</gene>
<keyword evidence="6 13" id="KW-0547">Nucleotide-binding</keyword>
<dbReference type="PROSITE" id="PS50975">
    <property type="entry name" value="ATP_GRASP"/>
    <property type="match status" value="1"/>
</dbReference>
<protein>
    <recommendedName>
        <fullName evidence="4 12">Phosphoribosylamine--glycine ligase</fullName>
        <ecNumber evidence="4 12">6.3.4.13</ecNumber>
    </recommendedName>
    <alternativeName>
        <fullName evidence="12">GARS</fullName>
    </alternativeName>
    <alternativeName>
        <fullName evidence="10 12">Glycinamide ribonucleotide synthetase</fullName>
    </alternativeName>
    <alternativeName>
        <fullName evidence="11 12">Phosphoribosylglycinamide synthetase</fullName>
    </alternativeName>
</protein>
<name>A0A7Y9PEG7_9BACT</name>
<comment type="cofactor">
    <cofactor evidence="2">
        <name>Mg(2+)</name>
        <dbReference type="ChEBI" id="CHEBI:18420"/>
    </cofactor>
</comment>
<dbReference type="GO" id="GO:0004637">
    <property type="term" value="F:phosphoribosylamine-glycine ligase activity"/>
    <property type="evidence" value="ECO:0007669"/>
    <property type="project" value="UniProtKB-UniRule"/>
</dbReference>
<dbReference type="Gene3D" id="3.30.470.20">
    <property type="entry name" value="ATP-grasp fold, B domain"/>
    <property type="match status" value="1"/>
</dbReference>
<evidence type="ECO:0000256" key="11">
    <source>
        <dbReference type="ARBA" id="ARBA00042864"/>
    </source>
</evidence>
<dbReference type="PROSITE" id="PS00184">
    <property type="entry name" value="GARS"/>
    <property type="match status" value="1"/>
</dbReference>
<dbReference type="PANTHER" id="PTHR43472:SF1">
    <property type="entry name" value="PHOSPHORIBOSYLAMINE--GLYCINE LIGASE, CHLOROPLASTIC"/>
    <property type="match status" value="1"/>
</dbReference>
<dbReference type="InterPro" id="IPR013815">
    <property type="entry name" value="ATP_grasp_subdomain_1"/>
</dbReference>
<dbReference type="SUPFAM" id="SSF52440">
    <property type="entry name" value="PreATP-grasp domain"/>
    <property type="match status" value="1"/>
</dbReference>
<evidence type="ECO:0000256" key="1">
    <source>
        <dbReference type="ARBA" id="ARBA00001936"/>
    </source>
</evidence>
<dbReference type="EC" id="6.3.4.13" evidence="4 12"/>
<dbReference type="SUPFAM" id="SSF56059">
    <property type="entry name" value="Glutathione synthetase ATP-binding domain-like"/>
    <property type="match status" value="1"/>
</dbReference>
<dbReference type="SMART" id="SM01210">
    <property type="entry name" value="GARS_C"/>
    <property type="match status" value="1"/>
</dbReference>
<dbReference type="GO" id="GO:0006189">
    <property type="term" value="P:'de novo' IMP biosynthetic process"/>
    <property type="evidence" value="ECO:0007669"/>
    <property type="project" value="UniProtKB-UniRule"/>
</dbReference>
<dbReference type="InterPro" id="IPR000115">
    <property type="entry name" value="PRibGlycinamide_synth"/>
</dbReference>
<comment type="caution">
    <text evidence="15">The sequence shown here is derived from an EMBL/GenBank/DDBJ whole genome shotgun (WGS) entry which is preliminary data.</text>
</comment>
<keyword evidence="7 12" id="KW-0658">Purine biosynthesis</keyword>
<dbReference type="Gene3D" id="3.40.50.20">
    <property type="match status" value="1"/>
</dbReference>
<dbReference type="InterPro" id="IPR020562">
    <property type="entry name" value="PRibGlycinamide_synth_N"/>
</dbReference>
<dbReference type="InterPro" id="IPR016185">
    <property type="entry name" value="PreATP-grasp_dom_sf"/>
</dbReference>
<dbReference type="NCBIfam" id="TIGR00877">
    <property type="entry name" value="purD"/>
    <property type="match status" value="1"/>
</dbReference>
<evidence type="ECO:0000256" key="6">
    <source>
        <dbReference type="ARBA" id="ARBA00022741"/>
    </source>
</evidence>
<dbReference type="Pfam" id="PF02844">
    <property type="entry name" value="GARS_N"/>
    <property type="match status" value="1"/>
</dbReference>
<evidence type="ECO:0000256" key="13">
    <source>
        <dbReference type="PROSITE-ProRule" id="PRU00409"/>
    </source>
</evidence>
<accession>A0A7Y9PEG7</accession>
<evidence type="ECO:0000256" key="7">
    <source>
        <dbReference type="ARBA" id="ARBA00022755"/>
    </source>
</evidence>
<evidence type="ECO:0000256" key="8">
    <source>
        <dbReference type="ARBA" id="ARBA00022840"/>
    </source>
</evidence>
<sequence length="436" mass="45478">MKVLVIGGGGREHAIAWALRKSPRVTEVVCAPGNGGIAREARCVPVDVSNLAAMVALVQGEAPALTIVGPELPLSLGLVDQLQSLGLRVFGPTQAAARLESSKAFAKSFMQRTGIPTAAYALCTSLDEVRRELKSFAAPIVVKADGLAAGKGVVICNTHHEAEAAAAEMFSGALLGAAVDEIVLEEFLTGDELSFFALCDGKHAVPLAAAQDHKRIGEGDTGPNTGGMGAYSTDALMPPALRDWLNTRVAQRVVDEMAAAGTPFTGILFCGIMMVPDPNGPVLFGRGPVSPMVLEFNTRFGDPETQAILMRLETDILDLFEAAIDGRADRLDIQLKPGAAACVIAASGGYPGKYPSGLPITGEAALHNADPSLKVFHSGTALTSDETFVTAGGRVLAVTAVSTIGLKEALGLAYDALGKLSFDGMQYRRDIGWRAL</sequence>
<dbReference type="Pfam" id="PF01071">
    <property type="entry name" value="GARS_A"/>
    <property type="match status" value="1"/>
</dbReference>
<dbReference type="InterPro" id="IPR011054">
    <property type="entry name" value="Rudment_hybrid_motif"/>
</dbReference>
<comment type="pathway">
    <text evidence="3 12">Purine metabolism; IMP biosynthesis via de novo pathway; N(1)-(5-phospho-D-ribosyl)glycinamide from 5-phospho-alpha-D-ribose 1-diphosphate: step 2/2.</text>
</comment>
<dbReference type="RefSeq" id="WP_179487823.1">
    <property type="nucleotide sequence ID" value="NZ_JACCCW010000001.1"/>
</dbReference>
<dbReference type="InterPro" id="IPR020561">
    <property type="entry name" value="PRibGlycinamid_synth_ATP-grasp"/>
</dbReference>
<evidence type="ECO:0000256" key="4">
    <source>
        <dbReference type="ARBA" id="ARBA00013255"/>
    </source>
</evidence>
<feature type="domain" description="ATP-grasp" evidence="14">
    <location>
        <begin position="107"/>
        <end position="325"/>
    </location>
</feature>
<keyword evidence="16" id="KW-1185">Reference proteome</keyword>
<proteinExistence type="inferred from homology"/>
<reference evidence="15 16" key="1">
    <citation type="submission" date="2020-07" db="EMBL/GenBank/DDBJ databases">
        <title>Genomic Encyclopedia of Type Strains, Phase IV (KMG-V): Genome sequencing to study the core and pangenomes of soil and plant-associated prokaryotes.</title>
        <authorList>
            <person name="Whitman W."/>
        </authorList>
    </citation>
    <scope>NUCLEOTIDE SEQUENCE [LARGE SCALE GENOMIC DNA]</scope>
    <source>
        <strain evidence="15 16">X4EP2</strain>
    </source>
</reference>
<dbReference type="Pfam" id="PF02843">
    <property type="entry name" value="GARS_C"/>
    <property type="match status" value="1"/>
</dbReference>
<evidence type="ECO:0000256" key="12">
    <source>
        <dbReference type="HAMAP-Rule" id="MF_00138"/>
    </source>
</evidence>
<dbReference type="Proteomes" id="UP000589520">
    <property type="component" value="Unassembled WGS sequence"/>
</dbReference>
<keyword evidence="8 13" id="KW-0067">ATP-binding</keyword>
<evidence type="ECO:0000256" key="2">
    <source>
        <dbReference type="ARBA" id="ARBA00001946"/>
    </source>
</evidence>